<dbReference type="GO" id="GO:0006508">
    <property type="term" value="P:proteolysis"/>
    <property type="evidence" value="ECO:0007669"/>
    <property type="project" value="InterPro"/>
</dbReference>
<dbReference type="GO" id="GO:0008234">
    <property type="term" value="F:cysteine-type peptidase activity"/>
    <property type="evidence" value="ECO:0007669"/>
    <property type="project" value="InterPro"/>
</dbReference>
<dbReference type="PANTHER" id="PTHR12411">
    <property type="entry name" value="CYSTEINE PROTEASE FAMILY C1-RELATED"/>
    <property type="match status" value="1"/>
</dbReference>
<dbReference type="Proteomes" id="UP001187471">
    <property type="component" value="Unassembled WGS sequence"/>
</dbReference>
<dbReference type="InterPro" id="IPR013128">
    <property type="entry name" value="Peptidase_C1A"/>
</dbReference>
<organism evidence="3 4">
    <name type="scientific">Escallonia rubra</name>
    <dbReference type="NCBI Taxonomy" id="112253"/>
    <lineage>
        <taxon>Eukaryota</taxon>
        <taxon>Viridiplantae</taxon>
        <taxon>Streptophyta</taxon>
        <taxon>Embryophyta</taxon>
        <taxon>Tracheophyta</taxon>
        <taxon>Spermatophyta</taxon>
        <taxon>Magnoliopsida</taxon>
        <taxon>eudicotyledons</taxon>
        <taxon>Gunneridae</taxon>
        <taxon>Pentapetalae</taxon>
        <taxon>asterids</taxon>
        <taxon>campanulids</taxon>
        <taxon>Escalloniales</taxon>
        <taxon>Escalloniaceae</taxon>
        <taxon>Escallonia</taxon>
    </lineage>
</organism>
<dbReference type="SUPFAM" id="SSF54001">
    <property type="entry name" value="Cysteine proteinases"/>
    <property type="match status" value="1"/>
</dbReference>
<dbReference type="Gene3D" id="3.90.70.10">
    <property type="entry name" value="Cysteine proteinases"/>
    <property type="match status" value="1"/>
</dbReference>
<evidence type="ECO:0000313" key="3">
    <source>
        <dbReference type="EMBL" id="KAK2969815.1"/>
    </source>
</evidence>
<protein>
    <recommendedName>
        <fullName evidence="2">Peptidase C1A papain C-terminal domain-containing protein</fullName>
    </recommendedName>
</protein>
<evidence type="ECO:0000313" key="4">
    <source>
        <dbReference type="Proteomes" id="UP001187471"/>
    </source>
</evidence>
<sequence>MQHMMVHGIQSPPTLSRQELVEFADEHPYPGCRGTNVGAAFQYIKKNGIYAEDCFPYMDGVRRSEENIPFPTGKEHKIPENDRYRIAGYRTFSMQNYNDDALRRAVVKFPIVATLVTDNSFSSRFGRLSPWKGVTNYFSSHNSLHCVNVVGFNFVGDDQSQWYYEVKNTHGEDFGESGYTTIAPGLIIEIAFPIVHHSASIGSLLVKLIRKKENRRESDIGGGMKAYLSQKKG</sequence>
<dbReference type="InterPro" id="IPR038765">
    <property type="entry name" value="Papain-like_cys_pep_sf"/>
</dbReference>
<reference evidence="3" key="1">
    <citation type="submission" date="2022-12" db="EMBL/GenBank/DDBJ databases">
        <title>Draft genome assemblies for two species of Escallonia (Escalloniales).</title>
        <authorList>
            <person name="Chanderbali A."/>
            <person name="Dervinis C."/>
            <person name="Anghel I."/>
            <person name="Soltis D."/>
            <person name="Soltis P."/>
            <person name="Zapata F."/>
        </authorList>
    </citation>
    <scope>NUCLEOTIDE SEQUENCE</scope>
    <source>
        <strain evidence="3">UCBG92.1500</strain>
        <tissue evidence="3">Leaf</tissue>
    </source>
</reference>
<comment type="caution">
    <text evidence="3">The sequence shown here is derived from an EMBL/GenBank/DDBJ whole genome shotgun (WGS) entry which is preliminary data.</text>
</comment>
<dbReference type="InterPro" id="IPR000668">
    <property type="entry name" value="Peptidase_C1A_C"/>
</dbReference>
<dbReference type="EMBL" id="JAVXUO010002776">
    <property type="protein sequence ID" value="KAK2969815.1"/>
    <property type="molecule type" value="Genomic_DNA"/>
</dbReference>
<dbReference type="AlphaFoldDB" id="A0AA88QV15"/>
<evidence type="ECO:0000256" key="1">
    <source>
        <dbReference type="ARBA" id="ARBA00008455"/>
    </source>
</evidence>
<comment type="similarity">
    <text evidence="1">Belongs to the peptidase C1 family.</text>
</comment>
<proteinExistence type="inferred from homology"/>
<gene>
    <name evidence="3" type="ORF">RJ640_028095</name>
</gene>
<evidence type="ECO:0000259" key="2">
    <source>
        <dbReference type="SMART" id="SM00645"/>
    </source>
</evidence>
<dbReference type="Pfam" id="PF00112">
    <property type="entry name" value="Peptidase_C1"/>
    <property type="match status" value="1"/>
</dbReference>
<accession>A0AA88QV15</accession>
<keyword evidence="4" id="KW-1185">Reference proteome</keyword>
<feature type="domain" description="Peptidase C1A papain C-terminal" evidence="2">
    <location>
        <begin position="3"/>
        <end position="194"/>
    </location>
</feature>
<dbReference type="SMART" id="SM00645">
    <property type="entry name" value="Pept_C1"/>
    <property type="match status" value="1"/>
</dbReference>
<name>A0AA88QV15_9ASTE</name>